<dbReference type="Pfam" id="PF03050">
    <property type="entry name" value="DDE_Tnp_IS66"/>
    <property type="match status" value="1"/>
</dbReference>
<protein>
    <submittedName>
        <fullName evidence="2">Transposase IS66 family protein</fullName>
    </submittedName>
</protein>
<proteinExistence type="predicted"/>
<feature type="domain" description="Transposase IS66 central" evidence="1">
    <location>
        <begin position="28"/>
        <end position="97"/>
    </location>
</feature>
<dbReference type="EMBL" id="CAADFJ010000211">
    <property type="protein sequence ID" value="VFK04819.1"/>
    <property type="molecule type" value="Genomic_DNA"/>
</dbReference>
<dbReference type="InterPro" id="IPR004291">
    <property type="entry name" value="Transposase_IS66_central"/>
</dbReference>
<reference evidence="2" key="1">
    <citation type="submission" date="2019-02" db="EMBL/GenBank/DDBJ databases">
        <authorList>
            <person name="Gruber-Vodicka R. H."/>
            <person name="Seah K. B. B."/>
        </authorList>
    </citation>
    <scope>NUCLEOTIDE SEQUENCE</scope>
    <source>
        <strain evidence="4">BECK_SA2B12</strain>
        <strain evidence="2">BECK_SA2B15</strain>
        <strain evidence="3">BECK_SA2B20</strain>
    </source>
</reference>
<dbReference type="AlphaFoldDB" id="A0A450V882"/>
<name>A0A450V882_9GAMM</name>
<evidence type="ECO:0000313" key="3">
    <source>
        <dbReference type="EMBL" id="VFK01023.1"/>
    </source>
</evidence>
<gene>
    <name evidence="2" type="ORF">BECKH772A_GA0070896_102103</name>
    <name evidence="3" type="ORF">BECKH772B_GA0070898_102153</name>
    <name evidence="4" type="ORF">BECKH772C_GA0070978_102112</name>
</gene>
<organism evidence="2">
    <name type="scientific">Candidatus Kentrum eta</name>
    <dbReference type="NCBI Taxonomy" id="2126337"/>
    <lineage>
        <taxon>Bacteria</taxon>
        <taxon>Pseudomonadati</taxon>
        <taxon>Pseudomonadota</taxon>
        <taxon>Gammaproteobacteria</taxon>
        <taxon>Candidatus Kentrum</taxon>
    </lineage>
</organism>
<dbReference type="EMBL" id="CAADFG010000210">
    <property type="protein sequence ID" value="VFK01013.1"/>
    <property type="molecule type" value="Genomic_DNA"/>
</dbReference>
<accession>A0A450V882</accession>
<evidence type="ECO:0000313" key="4">
    <source>
        <dbReference type="EMBL" id="VFK04819.1"/>
    </source>
</evidence>
<evidence type="ECO:0000313" key="2">
    <source>
        <dbReference type="EMBL" id="VFK01013.1"/>
    </source>
</evidence>
<dbReference type="EMBL" id="CAADFI010000215">
    <property type="protein sequence ID" value="VFK01023.1"/>
    <property type="molecule type" value="Genomic_DNA"/>
</dbReference>
<evidence type="ECO:0000259" key="1">
    <source>
        <dbReference type="Pfam" id="PF03050"/>
    </source>
</evidence>
<sequence length="129" mass="14683">MPHPMIMAEDEICKHYRIILEQADQEEAAPIKGKRGRPKQSPGRNLLNRLREHQDGILAFALRIEVPFTNNQAERDPRLSKGKLKVSGCLCTVRGARISIRIQAIISTFRKRRQNVFAGPRKVFTSPVV</sequence>